<dbReference type="Gene3D" id="1.20.120.30">
    <property type="entry name" value="Aspartate receptor, ligand-binding domain"/>
    <property type="match status" value="1"/>
</dbReference>
<dbReference type="Pfam" id="PF00015">
    <property type="entry name" value="MCPsignal"/>
    <property type="match status" value="1"/>
</dbReference>
<evidence type="ECO:0000256" key="5">
    <source>
        <dbReference type="SAM" id="Phobius"/>
    </source>
</evidence>
<dbReference type="SMART" id="SM00283">
    <property type="entry name" value="MA"/>
    <property type="match status" value="1"/>
</dbReference>
<protein>
    <submittedName>
        <fullName evidence="7">Probable methyl-accepting chemotaxis protein IV</fullName>
    </submittedName>
</protein>
<reference evidence="7 8" key="1">
    <citation type="submission" date="2006-02" db="EMBL/GenBank/DDBJ databases">
        <authorList>
            <person name="Pinhassi J."/>
            <person name="Pedros-Alio C."/>
            <person name="Ferriera S."/>
            <person name="Johnson J."/>
            <person name="Kravitz S."/>
            <person name="Halpern A."/>
            <person name="Remington K."/>
            <person name="Beeson K."/>
            <person name="Tran B."/>
            <person name="Rogers Y.-H."/>
            <person name="Friedman R."/>
            <person name="Venter J.C."/>
        </authorList>
    </citation>
    <scope>NUCLEOTIDE SEQUENCE [LARGE SCALE GENOMIC DNA]</scope>
    <source>
        <strain evidence="7 8">MED92</strain>
    </source>
</reference>
<dbReference type="EMBL" id="AAOW01000006">
    <property type="protein sequence ID" value="EAR61710.1"/>
    <property type="molecule type" value="Genomic_DNA"/>
</dbReference>
<keyword evidence="5" id="KW-1133">Transmembrane helix</keyword>
<evidence type="ECO:0000313" key="7">
    <source>
        <dbReference type="EMBL" id="EAR61710.1"/>
    </source>
</evidence>
<evidence type="ECO:0000259" key="6">
    <source>
        <dbReference type="PROSITE" id="PS50111"/>
    </source>
</evidence>
<dbReference type="InterPro" id="IPR004090">
    <property type="entry name" value="Chemotax_Me-accpt_rcpt"/>
</dbReference>
<dbReference type="PANTHER" id="PTHR32089:SF112">
    <property type="entry name" value="LYSOZYME-LIKE PROTEIN-RELATED"/>
    <property type="match status" value="1"/>
</dbReference>
<accession>A0A7U8C520</accession>
<dbReference type="InterPro" id="IPR025991">
    <property type="entry name" value="Chemoreceptor_zinc-bind_dom"/>
</dbReference>
<dbReference type="InterPro" id="IPR004089">
    <property type="entry name" value="MCPsignal_dom"/>
</dbReference>
<gene>
    <name evidence="7" type="ORF">MED92_03907</name>
</gene>
<dbReference type="Proteomes" id="UP000002171">
    <property type="component" value="Unassembled WGS sequence"/>
</dbReference>
<evidence type="ECO:0000313" key="8">
    <source>
        <dbReference type="Proteomes" id="UP000002171"/>
    </source>
</evidence>
<feature type="domain" description="Methyl-accepting transducer" evidence="6">
    <location>
        <begin position="189"/>
        <end position="379"/>
    </location>
</feature>
<comment type="similarity">
    <text evidence="3">Belongs to the methyl-accepting chemotaxis (MCP) protein family.</text>
</comment>
<dbReference type="SUPFAM" id="SSF58104">
    <property type="entry name" value="Methyl-accepting chemotaxis protein (MCP) signaling domain"/>
    <property type="match status" value="1"/>
</dbReference>
<proteinExistence type="inferred from homology"/>
<keyword evidence="2 4" id="KW-0807">Transducer</keyword>
<keyword evidence="5" id="KW-0472">Membrane</keyword>
<dbReference type="Pfam" id="PF13682">
    <property type="entry name" value="CZB"/>
    <property type="match status" value="1"/>
</dbReference>
<dbReference type="GO" id="GO:0016020">
    <property type="term" value="C:membrane"/>
    <property type="evidence" value="ECO:0007669"/>
    <property type="project" value="UniProtKB-SubCell"/>
</dbReference>
<dbReference type="GO" id="GO:0006935">
    <property type="term" value="P:chemotaxis"/>
    <property type="evidence" value="ECO:0007669"/>
    <property type="project" value="InterPro"/>
</dbReference>
<dbReference type="PROSITE" id="PS50111">
    <property type="entry name" value="CHEMOTAXIS_TRANSDUC_2"/>
    <property type="match status" value="1"/>
</dbReference>
<name>A0A7U8C520_NEPCE</name>
<keyword evidence="5" id="KW-0812">Transmembrane</keyword>
<dbReference type="AlphaFoldDB" id="A0A7U8C520"/>
<evidence type="ECO:0000256" key="4">
    <source>
        <dbReference type="PROSITE-ProRule" id="PRU00284"/>
    </source>
</evidence>
<comment type="caution">
    <text evidence="7">The sequence shown here is derived from an EMBL/GenBank/DDBJ whole genome shotgun (WGS) entry which is preliminary data.</text>
</comment>
<dbReference type="PANTHER" id="PTHR32089">
    <property type="entry name" value="METHYL-ACCEPTING CHEMOTAXIS PROTEIN MCPB"/>
    <property type="match status" value="1"/>
</dbReference>
<dbReference type="RefSeq" id="WP_007022797.1">
    <property type="nucleotide sequence ID" value="NZ_CH724127.1"/>
</dbReference>
<evidence type="ECO:0000256" key="2">
    <source>
        <dbReference type="ARBA" id="ARBA00023224"/>
    </source>
</evidence>
<feature type="transmembrane region" description="Helical" evidence="5">
    <location>
        <begin position="21"/>
        <end position="39"/>
    </location>
</feature>
<dbReference type="Gene3D" id="1.10.287.950">
    <property type="entry name" value="Methyl-accepting chemotaxis protein"/>
    <property type="match status" value="1"/>
</dbReference>
<sequence length="496" mass="55420">MGKKHYSNSTSRGIPSLRSRTRIIVCSWLTLIIATLITTSVLNGLQWWVIGPAIFTILLAIYTVKSNDYATNALERINSTLSKANDGDFSCRITSVAGLGEVGKVAWELNDLLDRVESYFKEVDACFSYVAEGRYDRKALYKGMPGRLRKSLSQINTSLEKMEEGTKFLVSNQLKSELHNLNTTHLIENLKRNQADLVKISEEMEQVETIASKNGEAASKSQVTVEDMSVSLESITKNINGVSDVTKALEADSSKVSESLSIITDIADQTSLLALNAAIEAARAGEQGRGFAVVADEVKALSNRTKEAAIEVTETINSFSERVAEMVRQSDVSSQAAEEISERVQHFREQFADISRSAEDTQRYISYAKDRTFGSLAKADHVIFKQNGYIALDDSKSRSSEIDAVSKTHTECRLGKWYYEGFGAESFQSTRAYSKLEAPHELVHQSVFKAVSMRDDNWRKDEAIRNNIVANMRTAEEESYKILQYIDDMIDERHAM</sequence>
<evidence type="ECO:0000256" key="3">
    <source>
        <dbReference type="ARBA" id="ARBA00029447"/>
    </source>
</evidence>
<organism evidence="7 8">
    <name type="scientific">Neptuniibacter caesariensis</name>
    <dbReference type="NCBI Taxonomy" id="207954"/>
    <lineage>
        <taxon>Bacteria</taxon>
        <taxon>Pseudomonadati</taxon>
        <taxon>Pseudomonadota</taxon>
        <taxon>Gammaproteobacteria</taxon>
        <taxon>Oceanospirillales</taxon>
        <taxon>Oceanospirillaceae</taxon>
        <taxon>Neptuniibacter</taxon>
    </lineage>
</organism>
<dbReference type="GO" id="GO:0004888">
    <property type="term" value="F:transmembrane signaling receptor activity"/>
    <property type="evidence" value="ECO:0007669"/>
    <property type="project" value="InterPro"/>
</dbReference>
<dbReference type="PRINTS" id="PR00260">
    <property type="entry name" value="CHEMTRNSDUCR"/>
</dbReference>
<evidence type="ECO:0000256" key="1">
    <source>
        <dbReference type="ARBA" id="ARBA00004370"/>
    </source>
</evidence>
<dbReference type="GO" id="GO:0007165">
    <property type="term" value="P:signal transduction"/>
    <property type="evidence" value="ECO:0007669"/>
    <property type="project" value="UniProtKB-KW"/>
</dbReference>
<comment type="subcellular location">
    <subcellularLocation>
        <location evidence="1">Membrane</location>
    </subcellularLocation>
</comment>
<dbReference type="OrthoDB" id="9808588at2"/>
<keyword evidence="8" id="KW-1185">Reference proteome</keyword>